<name>A0A1M5IAM6_9FLAO</name>
<proteinExistence type="predicted"/>
<keyword evidence="2" id="KW-1185">Reference proteome</keyword>
<organism evidence="1 2">
    <name type="scientific">Flavobacterium segetis</name>
    <dbReference type="NCBI Taxonomy" id="271157"/>
    <lineage>
        <taxon>Bacteria</taxon>
        <taxon>Pseudomonadati</taxon>
        <taxon>Bacteroidota</taxon>
        <taxon>Flavobacteriia</taxon>
        <taxon>Flavobacteriales</taxon>
        <taxon>Flavobacteriaceae</taxon>
        <taxon>Flavobacterium</taxon>
    </lineage>
</organism>
<dbReference type="AlphaFoldDB" id="A0A1M5IAM6"/>
<reference evidence="2" key="1">
    <citation type="submission" date="2016-11" db="EMBL/GenBank/DDBJ databases">
        <authorList>
            <person name="Varghese N."/>
            <person name="Submissions S."/>
        </authorList>
    </citation>
    <scope>NUCLEOTIDE SEQUENCE [LARGE SCALE GENOMIC DNA]</scope>
    <source>
        <strain evidence="2">DSM 19741</strain>
    </source>
</reference>
<gene>
    <name evidence="1" type="ORF">SAMN05444396_106273</name>
</gene>
<evidence type="ECO:0000313" key="2">
    <source>
        <dbReference type="Proteomes" id="UP000184036"/>
    </source>
</evidence>
<sequence>MSVSPVENSLGTNRILLSLAFAKLWFSLSKASHFSLTLTTSAAFKH</sequence>
<dbReference type="EMBL" id="FQWE01000006">
    <property type="protein sequence ID" value="SHG25129.1"/>
    <property type="molecule type" value="Genomic_DNA"/>
</dbReference>
<accession>A0A1M5IAM6</accession>
<protein>
    <submittedName>
        <fullName evidence="1">Uncharacterized protein</fullName>
    </submittedName>
</protein>
<evidence type="ECO:0000313" key="1">
    <source>
        <dbReference type="EMBL" id="SHG25129.1"/>
    </source>
</evidence>
<dbReference type="Proteomes" id="UP000184036">
    <property type="component" value="Unassembled WGS sequence"/>
</dbReference>